<dbReference type="RefSeq" id="XP_045964624.1">
    <property type="nucleotide sequence ID" value="XM_046109035.1"/>
</dbReference>
<evidence type="ECO:0000259" key="12">
    <source>
        <dbReference type="PROSITE" id="PS50893"/>
    </source>
</evidence>
<feature type="domain" description="ABC transporter" evidence="12">
    <location>
        <begin position="1263"/>
        <end position="1488"/>
    </location>
</feature>
<evidence type="ECO:0000256" key="7">
    <source>
        <dbReference type="ARBA" id="ARBA00022840"/>
    </source>
</evidence>
<keyword evidence="4 11" id="KW-0812">Transmembrane</keyword>
<evidence type="ECO:0000256" key="5">
    <source>
        <dbReference type="ARBA" id="ARBA00022737"/>
    </source>
</evidence>
<reference evidence="13" key="1">
    <citation type="journal article" date="2021" name="Nat. Commun.">
        <title>Genetic determinants of endophytism in the Arabidopsis root mycobiome.</title>
        <authorList>
            <person name="Mesny F."/>
            <person name="Miyauchi S."/>
            <person name="Thiergart T."/>
            <person name="Pickel B."/>
            <person name="Atanasova L."/>
            <person name="Karlsson M."/>
            <person name="Huettel B."/>
            <person name="Barry K.W."/>
            <person name="Haridas S."/>
            <person name="Chen C."/>
            <person name="Bauer D."/>
            <person name="Andreopoulos W."/>
            <person name="Pangilinan J."/>
            <person name="LaButti K."/>
            <person name="Riley R."/>
            <person name="Lipzen A."/>
            <person name="Clum A."/>
            <person name="Drula E."/>
            <person name="Henrissat B."/>
            <person name="Kohler A."/>
            <person name="Grigoriev I.V."/>
            <person name="Martin F.M."/>
            <person name="Hacquard S."/>
        </authorList>
    </citation>
    <scope>NUCLEOTIDE SEQUENCE</scope>
    <source>
        <strain evidence="13">MPI-SDFR-AT-0073</strain>
    </source>
</reference>
<evidence type="ECO:0000256" key="8">
    <source>
        <dbReference type="ARBA" id="ARBA00022989"/>
    </source>
</evidence>
<sequence>MHLRYRILFNSSIRRPTQEPAGMATAIESVRRQTWALTKKNFTIVIVRSWGWTLFRAYILPILIVVLLLEIPNFTKTTVKYGVGTPQTVKSLEKTIDGSKKLAIVQSPGLAIDAQEALSRLVEPLDDAKVLRLASPDQVWDACDVDYHGNSNCHAILTLNDSPGSGRPNATWNYTIQVDSTRQSNSFDPMNHESIYENFWMPLQVAIDNAIANSSTLPEVYSYAYGSQEEHDKEARQSFLSLALFTLGFVFFLSMSTVVHHVSSMVAFERESGMSQLIDAMSGGAAVSRVLSYILFFDILYFPLWIILGSLYWYMLVPTTSPGITICWQILAGWATTSATVFGTAFFRKAAGAVTVVFAISFVLAVITSVVENMTTEPAGVGEMSILALLFPSMNYVFFFGFMVRCEFLGLPTNLGSPLPKVNDVYNPLANQLWVYNIGPYILWILLVIQIIGYSALAILVEHAMHGNNRRRRSFNRDPDAEGSHVAIETAGLEKHYEPSIWRKVLCCCCGARKPVIKAVDGLSLASQKRQILCLLGPNGSGKTTTLDMIAGFQRPTGGSININALPSQIGVCPQRNVQWDDLTVMEHLVFWNTVKSGTDDTTTLADLIKTCDLTNKRNTLAKNLSGGMKRKLQLACMLVGGSSVCLMDEVTSGLDPISRRVIWNAVLAERSRRTMVFTTHFLDESEVLSDHIVIVSLGKLKCQGTPAELKNQYGGGYRVHLPKTTNISDISYPVADHGDRYICTTPSSSDAARLLSTLKDSNDAENFITGPTIEDVFLKVSDEPHVLNSDSASERKSIDGKAKDINPSSVPKQAPTRHAIFFRQLQALILKRIIILRSQWWAYLFALAIPIVATYFLRGLLRNDRFPADNFYPPKCEDLIGEVQQPYPVWYWPSSGTLVGPVSTNETMVRVTNEANPNAYRYYNPEWNSPTFVNDRHNFTQYLSDHAENITFGGWFLDNMTAPLLAIPAGRYGGSQLSLINAFNMVRFGMPITINSGTLRSQSFYRMGNSLIYSIIFCLLMAVYPAFFCLYPTYERRSKVRSLQYSNGIRALPLWLSYMLFDLVFVLVISIACTSLISTHTNFWAIGHIWFVQFLYGITAMLMAYIISTFSSSQPAAIAWSILIMMVEFILSIITLAVVGDGLAGNARTLDGTTFGLGLIFPIQNLLRAMALGMNQYIVRCRGDTTIDNPGSFLAYGGPICLLIIQIAALFSLLLWLDGTIFNFSRRKFSSSDAEMSASRFSGRSDVDTETARVEASQTDLLKMGHVSKSFGSTHAVEDVSLGLREGEILALLGPNGAGKTTCINMIRGEMAPSSGSILLEGIDVQKNKRHAQTHLGVCPQFDALDLLTVREHLTFYARCKGVQDIRQDVEYVMSKVGITAHQHKLASKLSGGQKRKLSLGIALLGNPPVLLLDEPSSAMDAASKRVLWKTLEAVAPGRSVLITTHSMEEADALATRAAIIARRLLAIGTTQELRKRHSNEYHVHLILKSAPLSSPEEMRNVADWVLQRFSSTGSNVQFEGENLGGQVRFRVPADAMVPGSAPTKSPKHHPSGDDLVSPVEADENQGEKSFVRYLIETLEEYKQELGLDCYSIGAATMERVFLSVVKESDAVEEEDEKKSIWRRFGFNRN</sequence>
<feature type="transmembrane region" description="Helical" evidence="11">
    <location>
        <begin position="1119"/>
        <end position="1141"/>
    </location>
</feature>
<dbReference type="InterPro" id="IPR026082">
    <property type="entry name" value="ABCA"/>
</dbReference>
<keyword evidence="9 11" id="KW-0472">Membrane</keyword>
<dbReference type="GO" id="GO:0016887">
    <property type="term" value="F:ATP hydrolysis activity"/>
    <property type="evidence" value="ECO:0007669"/>
    <property type="project" value="InterPro"/>
</dbReference>
<dbReference type="FunFam" id="3.40.50.300:FF:000335">
    <property type="entry name" value="ATP binding cassette subfamily A member 5"/>
    <property type="match status" value="1"/>
</dbReference>
<feature type="transmembrane region" description="Helical" evidence="11">
    <location>
        <begin position="50"/>
        <end position="71"/>
    </location>
</feature>
<dbReference type="InterPro" id="IPR017871">
    <property type="entry name" value="ABC_transporter-like_CS"/>
</dbReference>
<dbReference type="PROSITE" id="PS50893">
    <property type="entry name" value="ABC_TRANSPORTER_2"/>
    <property type="match status" value="2"/>
</dbReference>
<evidence type="ECO:0000256" key="1">
    <source>
        <dbReference type="ARBA" id="ARBA00004141"/>
    </source>
</evidence>
<dbReference type="GO" id="GO:0005524">
    <property type="term" value="F:ATP binding"/>
    <property type="evidence" value="ECO:0007669"/>
    <property type="project" value="UniProtKB-KW"/>
</dbReference>
<dbReference type="OrthoDB" id="8061355at2759"/>
<feature type="transmembrane region" description="Helical" evidence="11">
    <location>
        <begin position="239"/>
        <end position="259"/>
    </location>
</feature>
<name>A0A9P8UY38_9PEZI</name>
<dbReference type="InterPro" id="IPR013525">
    <property type="entry name" value="ABC2_TM"/>
</dbReference>
<dbReference type="Pfam" id="PF12698">
    <property type="entry name" value="ABC2_membrane_3"/>
    <property type="match status" value="1"/>
</dbReference>
<gene>
    <name evidence="13" type="ORF">BKA67DRAFT_686881</name>
</gene>
<evidence type="ECO:0000256" key="3">
    <source>
        <dbReference type="ARBA" id="ARBA00022448"/>
    </source>
</evidence>
<keyword evidence="6" id="KW-0547">Nucleotide-binding</keyword>
<feature type="transmembrane region" description="Helical" evidence="11">
    <location>
        <begin position="841"/>
        <end position="858"/>
    </location>
</feature>
<feature type="region of interest" description="Disordered" evidence="10">
    <location>
        <begin position="789"/>
        <end position="812"/>
    </location>
</feature>
<evidence type="ECO:0000256" key="4">
    <source>
        <dbReference type="ARBA" id="ARBA00022692"/>
    </source>
</evidence>
<evidence type="ECO:0000256" key="2">
    <source>
        <dbReference type="ARBA" id="ARBA00008869"/>
    </source>
</evidence>
<dbReference type="SMART" id="SM00382">
    <property type="entry name" value="AAA"/>
    <property type="match status" value="2"/>
</dbReference>
<dbReference type="GO" id="GO:0016020">
    <property type="term" value="C:membrane"/>
    <property type="evidence" value="ECO:0007669"/>
    <property type="project" value="UniProtKB-SubCell"/>
</dbReference>
<keyword evidence="14" id="KW-1185">Reference proteome</keyword>
<dbReference type="GO" id="GO:0005319">
    <property type="term" value="F:lipid transporter activity"/>
    <property type="evidence" value="ECO:0007669"/>
    <property type="project" value="TreeGrafter"/>
</dbReference>
<dbReference type="SUPFAM" id="SSF52540">
    <property type="entry name" value="P-loop containing nucleoside triphosphate hydrolases"/>
    <property type="match status" value="2"/>
</dbReference>
<accession>A0A9P8UY38</accession>
<evidence type="ECO:0000256" key="11">
    <source>
        <dbReference type="SAM" id="Phobius"/>
    </source>
</evidence>
<feature type="transmembrane region" description="Helical" evidence="11">
    <location>
        <begin position="441"/>
        <end position="461"/>
    </location>
</feature>
<comment type="caution">
    <text evidence="13">The sequence shown here is derived from an EMBL/GenBank/DDBJ whole genome shotgun (WGS) entry which is preliminary data.</text>
</comment>
<dbReference type="GeneID" id="70137926"/>
<organism evidence="13 14">
    <name type="scientific">Truncatella angustata</name>
    <dbReference type="NCBI Taxonomy" id="152316"/>
    <lineage>
        <taxon>Eukaryota</taxon>
        <taxon>Fungi</taxon>
        <taxon>Dikarya</taxon>
        <taxon>Ascomycota</taxon>
        <taxon>Pezizomycotina</taxon>
        <taxon>Sordariomycetes</taxon>
        <taxon>Xylariomycetidae</taxon>
        <taxon>Amphisphaeriales</taxon>
        <taxon>Sporocadaceae</taxon>
        <taxon>Truncatella</taxon>
    </lineage>
</organism>
<feature type="compositionally biased region" description="Basic and acidic residues" evidence="10">
    <location>
        <begin position="793"/>
        <end position="805"/>
    </location>
</feature>
<keyword evidence="8 11" id="KW-1133">Transmembrane helix</keyword>
<feature type="region of interest" description="Disordered" evidence="10">
    <location>
        <begin position="1539"/>
        <end position="1565"/>
    </location>
</feature>
<dbReference type="CDD" id="cd03263">
    <property type="entry name" value="ABC_subfamily_A"/>
    <property type="match status" value="2"/>
</dbReference>
<comment type="similarity">
    <text evidence="2">Belongs to the ABC transporter superfamily. ABCA family.</text>
</comment>
<evidence type="ECO:0000256" key="9">
    <source>
        <dbReference type="ARBA" id="ARBA00023136"/>
    </source>
</evidence>
<feature type="transmembrane region" description="Helical" evidence="11">
    <location>
        <begin position="290"/>
        <end position="314"/>
    </location>
</feature>
<feature type="transmembrane region" description="Helical" evidence="11">
    <location>
        <begin position="384"/>
        <end position="404"/>
    </location>
</feature>
<dbReference type="Pfam" id="PF00005">
    <property type="entry name" value="ABC_tran"/>
    <property type="match status" value="2"/>
</dbReference>
<keyword evidence="3" id="KW-0813">Transport</keyword>
<feature type="transmembrane region" description="Helical" evidence="11">
    <location>
        <begin position="1012"/>
        <end position="1035"/>
    </location>
</feature>
<keyword evidence="5" id="KW-0677">Repeat</keyword>
<evidence type="ECO:0000313" key="13">
    <source>
        <dbReference type="EMBL" id="KAH6660493.1"/>
    </source>
</evidence>
<dbReference type="PANTHER" id="PTHR19229:SF36">
    <property type="entry name" value="ATP-BINDING CASSETTE SUB-FAMILY A MEMBER 2"/>
    <property type="match status" value="1"/>
</dbReference>
<dbReference type="EMBL" id="JAGPXC010000001">
    <property type="protein sequence ID" value="KAH6660493.1"/>
    <property type="molecule type" value="Genomic_DNA"/>
</dbReference>
<feature type="transmembrane region" description="Helical" evidence="11">
    <location>
        <begin position="1056"/>
        <end position="1078"/>
    </location>
</feature>
<comment type="subcellular location">
    <subcellularLocation>
        <location evidence="1">Membrane</location>
        <topology evidence="1">Multi-pass membrane protein</topology>
    </subcellularLocation>
</comment>
<keyword evidence="7" id="KW-0067">ATP-binding</keyword>
<protein>
    <recommendedName>
        <fullName evidence="12">ABC transporter domain-containing protein</fullName>
    </recommendedName>
</protein>
<feature type="transmembrane region" description="Helical" evidence="11">
    <location>
        <begin position="326"/>
        <end position="347"/>
    </location>
</feature>
<evidence type="ECO:0000256" key="6">
    <source>
        <dbReference type="ARBA" id="ARBA00022741"/>
    </source>
</evidence>
<dbReference type="PANTHER" id="PTHR19229">
    <property type="entry name" value="ATP-BINDING CASSETTE TRANSPORTER SUBFAMILY A ABCA"/>
    <property type="match status" value="1"/>
</dbReference>
<dbReference type="InterPro" id="IPR003593">
    <property type="entry name" value="AAA+_ATPase"/>
</dbReference>
<evidence type="ECO:0000256" key="10">
    <source>
        <dbReference type="SAM" id="MobiDB-lite"/>
    </source>
</evidence>
<dbReference type="GO" id="GO:0140359">
    <property type="term" value="F:ABC-type transporter activity"/>
    <property type="evidence" value="ECO:0007669"/>
    <property type="project" value="InterPro"/>
</dbReference>
<dbReference type="Proteomes" id="UP000758603">
    <property type="component" value="Unassembled WGS sequence"/>
</dbReference>
<evidence type="ECO:0000313" key="14">
    <source>
        <dbReference type="Proteomes" id="UP000758603"/>
    </source>
</evidence>
<dbReference type="InterPro" id="IPR003439">
    <property type="entry name" value="ABC_transporter-like_ATP-bd"/>
</dbReference>
<dbReference type="PROSITE" id="PS00211">
    <property type="entry name" value="ABC_TRANSPORTER_1"/>
    <property type="match status" value="2"/>
</dbReference>
<feature type="transmembrane region" description="Helical" evidence="11">
    <location>
        <begin position="1194"/>
        <end position="1218"/>
    </location>
</feature>
<dbReference type="Gene3D" id="3.40.50.300">
    <property type="entry name" value="P-loop containing nucleotide triphosphate hydrolases"/>
    <property type="match status" value="2"/>
</dbReference>
<feature type="transmembrane region" description="Helical" evidence="11">
    <location>
        <begin position="353"/>
        <end position="372"/>
    </location>
</feature>
<proteinExistence type="inferred from homology"/>
<feature type="transmembrane region" description="Helical" evidence="11">
    <location>
        <begin position="1153"/>
        <end position="1173"/>
    </location>
</feature>
<feature type="domain" description="ABC transporter" evidence="12">
    <location>
        <begin position="488"/>
        <end position="723"/>
    </location>
</feature>
<dbReference type="InterPro" id="IPR027417">
    <property type="entry name" value="P-loop_NTPase"/>
</dbReference>
<feature type="transmembrane region" description="Helical" evidence="11">
    <location>
        <begin position="1084"/>
        <end position="1107"/>
    </location>
</feature>